<comment type="caution">
    <text evidence="3">The sequence shown here is derived from an EMBL/GenBank/DDBJ whole genome shotgun (WGS) entry which is preliminary data.</text>
</comment>
<dbReference type="InterPro" id="IPR022409">
    <property type="entry name" value="PKD/Chitinase_dom"/>
</dbReference>
<reference evidence="3 4" key="1">
    <citation type="submission" date="2019-03" db="EMBL/GenBank/DDBJ databases">
        <title>Genomic Encyclopedia of Archaeal and Bacterial Type Strains, Phase II (KMG-II): from individual species to whole genera.</title>
        <authorList>
            <person name="Goeker M."/>
        </authorList>
    </citation>
    <scope>NUCLEOTIDE SEQUENCE [LARGE SCALE GENOMIC DNA]</scope>
    <source>
        <strain evidence="3 4">DSM 18435</strain>
    </source>
</reference>
<dbReference type="RefSeq" id="WP_133643406.1">
    <property type="nucleotide sequence ID" value="NZ_SNYI01000001.1"/>
</dbReference>
<evidence type="ECO:0000313" key="4">
    <source>
        <dbReference type="Proteomes" id="UP000295468"/>
    </source>
</evidence>
<organism evidence="3 4">
    <name type="scientific">Zeaxanthinibacter enoshimensis</name>
    <dbReference type="NCBI Taxonomy" id="392009"/>
    <lineage>
        <taxon>Bacteria</taxon>
        <taxon>Pseudomonadati</taxon>
        <taxon>Bacteroidota</taxon>
        <taxon>Flavobacteriia</taxon>
        <taxon>Flavobacteriales</taxon>
        <taxon>Flavobacteriaceae</taxon>
        <taxon>Zeaxanthinibacter</taxon>
    </lineage>
</organism>
<dbReference type="PROSITE" id="PS50093">
    <property type="entry name" value="PKD"/>
    <property type="match status" value="1"/>
</dbReference>
<dbReference type="SUPFAM" id="SSF49299">
    <property type="entry name" value="PKD domain"/>
    <property type="match status" value="1"/>
</dbReference>
<dbReference type="InterPro" id="IPR013783">
    <property type="entry name" value="Ig-like_fold"/>
</dbReference>
<dbReference type="Proteomes" id="UP000295468">
    <property type="component" value="Unassembled WGS sequence"/>
</dbReference>
<evidence type="ECO:0000259" key="2">
    <source>
        <dbReference type="PROSITE" id="PS50093"/>
    </source>
</evidence>
<dbReference type="AlphaFoldDB" id="A0A4R6TS55"/>
<dbReference type="CDD" id="cd00146">
    <property type="entry name" value="PKD"/>
    <property type="match status" value="1"/>
</dbReference>
<feature type="domain" description="PKD" evidence="2">
    <location>
        <begin position="65"/>
        <end position="113"/>
    </location>
</feature>
<dbReference type="InterPro" id="IPR000601">
    <property type="entry name" value="PKD_dom"/>
</dbReference>
<keyword evidence="4" id="KW-1185">Reference proteome</keyword>
<dbReference type="SMART" id="SM00089">
    <property type="entry name" value="PKD"/>
    <property type="match status" value="1"/>
</dbReference>
<dbReference type="InterPro" id="IPR035986">
    <property type="entry name" value="PKD_dom_sf"/>
</dbReference>
<dbReference type="Gene3D" id="2.60.40.10">
    <property type="entry name" value="Immunoglobulins"/>
    <property type="match status" value="1"/>
</dbReference>
<dbReference type="PROSITE" id="PS51257">
    <property type="entry name" value="PROKAR_LIPOPROTEIN"/>
    <property type="match status" value="1"/>
</dbReference>
<dbReference type="EMBL" id="SNYI01000001">
    <property type="protein sequence ID" value="TDQ33416.1"/>
    <property type="molecule type" value="Genomic_DNA"/>
</dbReference>
<feature type="signal peptide" evidence="1">
    <location>
        <begin position="1"/>
        <end position="21"/>
    </location>
</feature>
<keyword evidence="1" id="KW-0732">Signal</keyword>
<proteinExistence type="predicted"/>
<evidence type="ECO:0000313" key="3">
    <source>
        <dbReference type="EMBL" id="TDQ33416.1"/>
    </source>
</evidence>
<evidence type="ECO:0000256" key="1">
    <source>
        <dbReference type="SAM" id="SignalP"/>
    </source>
</evidence>
<feature type="chain" id="PRO_5020618293" evidence="1">
    <location>
        <begin position="22"/>
        <end position="467"/>
    </location>
</feature>
<name>A0A4R6TS55_9FLAO</name>
<gene>
    <name evidence="3" type="ORF">CLV82_1256</name>
</gene>
<protein>
    <submittedName>
        <fullName evidence="3">PKD domain-containing protein</fullName>
    </submittedName>
</protein>
<dbReference type="Pfam" id="PF18911">
    <property type="entry name" value="PKD_4"/>
    <property type="match status" value="1"/>
</dbReference>
<sequence length="467" mass="51542">MKRYSLLLATVLLLFSCSMDNKPELLPETLDAGDTVVRACFQVSQNSVMAGASLTITNCSEGAKSYLYDFGNGNTSSDDQPTIYYEEAGTYELSLTVSGEGDTSDTFSITIQVIGPNFIYPEIPQGYTANPVDLGLDAHSGELYAITVLKDESGLEGRKFFYHSLGASMMEGAKYLGDQTYDGNNAFSWFLPGGARGFHFSRTLNGFYGSREVSFDGEWNVSGQLNSAEQISYGYLQDNGNLLFYGSIKEGVTNKAAIDMRNGMGDSFKQVLHQVGEHDSHIGSMIKTENGYAAFGGSFIKNDNKPYITEYRPTLIFLDEALEMISYKIFDNSMLTGRIYSTADLNGSFNMLHLPNGNFVLYGLGELLVTDNSGTIIRSHFYENTLNNQGLIGFRDSFVISSDRFLRKFNAMGEQLSALQYPGKQVPAFIAKDEKLYMIAKYATPEGEKLLYGALDQELNVIAWEPG</sequence>
<accession>A0A4R6TS55</accession>
<dbReference type="OrthoDB" id="1393330at2"/>